<dbReference type="AlphaFoldDB" id="A0A6M3MA86"/>
<reference evidence="1" key="1">
    <citation type="submission" date="2020-03" db="EMBL/GenBank/DDBJ databases">
        <title>The deep terrestrial virosphere.</title>
        <authorList>
            <person name="Holmfeldt K."/>
            <person name="Nilsson E."/>
            <person name="Simone D."/>
            <person name="Lopez-Fernandez M."/>
            <person name="Wu X."/>
            <person name="de Brujin I."/>
            <person name="Lundin D."/>
            <person name="Andersson A."/>
            <person name="Bertilsson S."/>
            <person name="Dopson M."/>
        </authorList>
    </citation>
    <scope>NUCLEOTIDE SEQUENCE</scope>
    <source>
        <strain evidence="1">MM171B01839</strain>
    </source>
</reference>
<accession>A0A6M3MA86</accession>
<sequence>MRHGQGEKEAKMIVSQTKIYYGIKCDICHRFTAWYDSSEAMAIEIAEREYDFVQVKGWPKGTMLCPTCNQKRKEELG</sequence>
<proteinExistence type="predicted"/>
<gene>
    <name evidence="1" type="ORF">MM171B01839_0012</name>
</gene>
<dbReference type="EMBL" id="MT143738">
    <property type="protein sequence ID" value="QJB01849.1"/>
    <property type="molecule type" value="Genomic_DNA"/>
</dbReference>
<name>A0A6M3MA86_9ZZZZ</name>
<protein>
    <submittedName>
        <fullName evidence="1">Uncharacterized protein</fullName>
    </submittedName>
</protein>
<evidence type="ECO:0000313" key="1">
    <source>
        <dbReference type="EMBL" id="QJB01849.1"/>
    </source>
</evidence>
<organism evidence="1">
    <name type="scientific">viral metagenome</name>
    <dbReference type="NCBI Taxonomy" id="1070528"/>
    <lineage>
        <taxon>unclassified sequences</taxon>
        <taxon>metagenomes</taxon>
        <taxon>organismal metagenomes</taxon>
    </lineage>
</organism>